<keyword evidence="1" id="KW-0732">Signal</keyword>
<name>A0A2W5WCJ6_9CAUL</name>
<dbReference type="Pfam" id="PF11159">
    <property type="entry name" value="DUF2939"/>
    <property type="match status" value="1"/>
</dbReference>
<evidence type="ECO:0000313" key="2">
    <source>
        <dbReference type="EMBL" id="PZR31298.1"/>
    </source>
</evidence>
<dbReference type="Proteomes" id="UP000249393">
    <property type="component" value="Unassembled WGS sequence"/>
</dbReference>
<evidence type="ECO:0000313" key="3">
    <source>
        <dbReference type="Proteomes" id="UP000249393"/>
    </source>
</evidence>
<evidence type="ECO:0000256" key="1">
    <source>
        <dbReference type="SAM" id="SignalP"/>
    </source>
</evidence>
<dbReference type="InterPro" id="IPR021330">
    <property type="entry name" value="DUF2939"/>
</dbReference>
<dbReference type="PROSITE" id="PS51257">
    <property type="entry name" value="PROKAR_LIPOPROTEIN"/>
    <property type="match status" value="1"/>
</dbReference>
<dbReference type="AlphaFoldDB" id="A0A2W5WCJ6"/>
<protein>
    <recommendedName>
        <fullName evidence="4">DUF2939 domain-containing protein</fullName>
    </recommendedName>
</protein>
<reference evidence="2 3" key="1">
    <citation type="submission" date="2017-08" db="EMBL/GenBank/DDBJ databases">
        <title>Infants hospitalized years apart are colonized by the same room-sourced microbial strains.</title>
        <authorList>
            <person name="Brooks B."/>
            <person name="Olm M.R."/>
            <person name="Firek B.A."/>
            <person name="Baker R."/>
            <person name="Thomas B.C."/>
            <person name="Morowitz M.J."/>
            <person name="Banfield J.F."/>
        </authorList>
    </citation>
    <scope>NUCLEOTIDE SEQUENCE [LARGE SCALE GENOMIC DNA]</scope>
    <source>
        <strain evidence="2">S2_003_000_R2_4</strain>
    </source>
</reference>
<organism evidence="2 3">
    <name type="scientific">Caulobacter segnis</name>
    <dbReference type="NCBI Taxonomy" id="88688"/>
    <lineage>
        <taxon>Bacteria</taxon>
        <taxon>Pseudomonadati</taxon>
        <taxon>Pseudomonadota</taxon>
        <taxon>Alphaproteobacteria</taxon>
        <taxon>Caulobacterales</taxon>
        <taxon>Caulobacteraceae</taxon>
        <taxon>Caulobacter</taxon>
    </lineage>
</organism>
<gene>
    <name evidence="2" type="ORF">DI526_20050</name>
</gene>
<dbReference type="RefSeq" id="WP_304281860.1">
    <property type="nucleotide sequence ID" value="NZ_QFQZ01000091.1"/>
</dbReference>
<evidence type="ECO:0008006" key="4">
    <source>
        <dbReference type="Google" id="ProtNLM"/>
    </source>
</evidence>
<feature type="signal peptide" evidence="1">
    <location>
        <begin position="1"/>
        <end position="20"/>
    </location>
</feature>
<dbReference type="EMBL" id="QFQZ01000091">
    <property type="protein sequence ID" value="PZR31298.1"/>
    <property type="molecule type" value="Genomic_DNA"/>
</dbReference>
<feature type="chain" id="PRO_5016120569" description="DUF2939 domain-containing protein" evidence="1">
    <location>
        <begin position="21"/>
        <end position="171"/>
    </location>
</feature>
<accession>A0A2W5WCJ6</accession>
<comment type="caution">
    <text evidence="2">The sequence shown here is derived from an EMBL/GenBank/DDBJ whole genome shotgun (WGS) entry which is preliminary data.</text>
</comment>
<proteinExistence type="predicted"/>
<sequence length="171" mass="18180">MRIKALLALTAVAASLTACATADRYDAAGDVHDLLVAIRDNDRARFDAHVDRRALKGQIEARLMDEARRRGGSSDAVAALAALAAGPIADAAGEALIRPETFHAAATYYGYTPDRPIPGRIAIASALRPAGEGRVCAAKKDGPCLLTFTREGATWRLTSFDPQAANLRPRR</sequence>